<sequence>MLITQTVTKKILETIVHETFTQFGILSSSSLLDSLKLLGFYYATNAGISINIEDLRTPEAKKKYIEIANKEIEHISEQWQQGFVSDIERFQNIIDNWNLATESLKNKIIDYYERFDPANNLYIMAFSGARGNMSQVRQLVGMRGLMSDQEGKIIDIPIQTNFREGLSSIDYIISSYGARKGIVDTALKTADSGYLTRRLIYIAQDLVIREQDCKTKQGVLFVFNKNSQIKNLIGRTLISARKIQSTEEVINQLPNDKSIITLNKDILNEFRFSTPLLLNVRSPLTCKSNGSICQKCYGWDLAQNKLVALGEAIGIIAAQSIGEPGTQLTMRTFHTGGIFTGETLKQIFAPFSGKILIPSSLKTISYRTNHGILVAKVQQESKVLLRNWEGKETDIFLSIGTYLYISNSSFVKEGQLIAEYSIQSLSLGTRKLKPVYTMMEGEIRFENLLIRKITKDNKKIKVNQDDSVLWITSGKIFSLPKEIDYLFPLILDKNRPFALQKIVSPYSGKIELFSQSFIIVLKNKKKYSLSFFDLTKKFPNCIIKFSSSIKTIQHIDKFTILGFLYFFPLCEGKIYSLKKKETKYIKTYFCITESDVWKINNEQVNNISFLQDNKNIVRPGNSISNSLKFSRSGFFLYKDGFKMIFQNATPIFLSRGTILNYKQGDFVFKNQIFATLINYTQQTEDIVQGLPKIEELIEARKPKLKAYLSNRPGIILNNSFSPETKLTNLIRIVDKNIIRCIYNDKKIKRDDKEDGLGMFLGHSIYVKPDFFLYRNSIFKISMIPSGFKLEKKKSKNEYVFKNYYDRPLIFHGKNQYSNWIKIKANEFLFPYVFRFTENGIEKWLKLNSKMSIFQNFKQDYIIQTSNNEFLFLEYLNPVSHYMIPFSSKYLFMSGMFVDIGEPITEGIIDAHELLNIFFNYHLIFDGRLKGIERSLSKFQLILVNSIQAIYQSQGVDISSKHIEIIVKQMTSKVVIKDSGDTPLLPGELIRLSFITEIYKAFQTIDSFKKPKFEPVLLSASNCSLNKDGFLSPAGFQETKRVLTKAAIEGSVDWLRGLKECIILGRLIPAGSAFLNYKNYLDTVYLFKEL</sequence>
<keyword evidence="4" id="KW-0808">Transferase</keyword>
<dbReference type="Gene3D" id="1.10.132.30">
    <property type="match status" value="1"/>
</dbReference>
<accession>A0A3G2R082</accession>
<dbReference type="SUPFAM" id="SSF64484">
    <property type="entry name" value="beta and beta-prime subunits of DNA dependent RNA-polymerase"/>
    <property type="match status" value="1"/>
</dbReference>
<evidence type="ECO:0000259" key="10">
    <source>
        <dbReference type="Pfam" id="PF04998"/>
    </source>
</evidence>
<keyword evidence="6" id="KW-0479">Metal-binding</keyword>
<evidence type="ECO:0000256" key="9">
    <source>
        <dbReference type="ARBA" id="ARBA00048552"/>
    </source>
</evidence>
<reference evidence="12" key="1">
    <citation type="submission" date="2018-08" db="EMBL/GenBank/DDBJ databases">
        <title>Comparative Plastid Genomics of Synurophyceae: Evolutionary Evidence of Lateral Gene Transfer and Inverted Repeat Dynamics.</title>
        <authorList>
            <person name="Kim J.I."/>
            <person name="Shin H."/>
            <person name="Skaloud P."/>
            <person name="Jung J."/>
            <person name="Yoon H.S."/>
            <person name="Archibald J.M."/>
            <person name="Shin W."/>
        </authorList>
    </citation>
    <scope>NUCLEOTIDE SEQUENCE</scope>
    <source>
        <strain evidence="12">CCMP1781</strain>
    </source>
</reference>
<dbReference type="InterPro" id="IPR007083">
    <property type="entry name" value="RNA_pol_Rpb1_4"/>
</dbReference>
<dbReference type="GO" id="GO:0046872">
    <property type="term" value="F:metal ion binding"/>
    <property type="evidence" value="ECO:0007669"/>
    <property type="project" value="UniProtKB-KW"/>
</dbReference>
<dbReference type="NCBIfam" id="TIGR02388">
    <property type="entry name" value="rpoC2_cyan"/>
    <property type="match status" value="1"/>
</dbReference>
<evidence type="ECO:0000256" key="2">
    <source>
        <dbReference type="ARBA" id="ARBA00012418"/>
    </source>
</evidence>
<keyword evidence="12" id="KW-0934">Plastid</keyword>
<comment type="function">
    <text evidence="1">DNA-dependent RNA polymerase catalyzes the transcription of DNA into RNA using the four ribonucleoside triphosphates as substrates.</text>
</comment>
<dbReference type="GO" id="GO:0003899">
    <property type="term" value="F:DNA-directed RNA polymerase activity"/>
    <property type="evidence" value="ECO:0007669"/>
    <property type="project" value="UniProtKB-EC"/>
</dbReference>
<dbReference type="InterPro" id="IPR042102">
    <property type="entry name" value="RNA_pol_Rpb1_3_sf"/>
</dbReference>
<dbReference type="InterPro" id="IPR007081">
    <property type="entry name" value="RNA_pol_Rpb1_5"/>
</dbReference>
<dbReference type="Gene3D" id="1.10.1790.20">
    <property type="match status" value="1"/>
</dbReference>
<geneLocation type="plastid" evidence="12"/>
<proteinExistence type="predicted"/>
<dbReference type="PANTHER" id="PTHR19376">
    <property type="entry name" value="DNA-DIRECTED RNA POLYMERASE"/>
    <property type="match status" value="1"/>
</dbReference>
<feature type="domain" description="RNA polymerase Rpb1" evidence="10">
    <location>
        <begin position="937"/>
        <end position="981"/>
    </location>
</feature>
<dbReference type="AlphaFoldDB" id="A0A3G2R082"/>
<dbReference type="GO" id="GO:0000428">
    <property type="term" value="C:DNA-directed RNA polymerase complex"/>
    <property type="evidence" value="ECO:0007669"/>
    <property type="project" value="UniProtKB-KW"/>
</dbReference>
<keyword evidence="3" id="KW-0240">DNA-directed RNA polymerase</keyword>
<dbReference type="GO" id="GO:0006351">
    <property type="term" value="P:DNA-templated transcription"/>
    <property type="evidence" value="ECO:0007669"/>
    <property type="project" value="InterPro"/>
</dbReference>
<dbReference type="InterPro" id="IPR012756">
    <property type="entry name" value="DNA-dir_RpoC2_beta_pp"/>
</dbReference>
<dbReference type="Gene3D" id="1.10.274.100">
    <property type="entry name" value="RNA polymerase Rpb1, domain 3"/>
    <property type="match status" value="1"/>
</dbReference>
<protein>
    <recommendedName>
        <fullName evidence="2">DNA-directed RNA polymerase</fullName>
        <ecNumber evidence="2">2.7.7.6</ecNumber>
    </recommendedName>
</protein>
<gene>
    <name evidence="12" type="primary">rpoC2</name>
</gene>
<dbReference type="GO" id="GO:0003677">
    <property type="term" value="F:DNA binding"/>
    <property type="evidence" value="ECO:0007669"/>
    <property type="project" value="InterPro"/>
</dbReference>
<evidence type="ECO:0000256" key="1">
    <source>
        <dbReference type="ARBA" id="ARBA00004026"/>
    </source>
</evidence>
<evidence type="ECO:0000256" key="4">
    <source>
        <dbReference type="ARBA" id="ARBA00022679"/>
    </source>
</evidence>
<feature type="domain" description="RNA polymerase Rpb1" evidence="11">
    <location>
        <begin position="85"/>
        <end position="162"/>
    </location>
</feature>
<dbReference type="CDD" id="cd02655">
    <property type="entry name" value="RNAP_beta'_C"/>
    <property type="match status" value="1"/>
</dbReference>
<evidence type="ECO:0000256" key="5">
    <source>
        <dbReference type="ARBA" id="ARBA00022695"/>
    </source>
</evidence>
<evidence type="ECO:0000256" key="3">
    <source>
        <dbReference type="ARBA" id="ARBA00022478"/>
    </source>
</evidence>
<feature type="domain" description="RNA polymerase Rpb1" evidence="10">
    <location>
        <begin position="165"/>
        <end position="663"/>
    </location>
</feature>
<dbReference type="PANTHER" id="PTHR19376:SF54">
    <property type="entry name" value="DNA-DIRECTED RNA POLYMERASE SUBUNIT BETA"/>
    <property type="match status" value="1"/>
</dbReference>
<keyword evidence="5" id="KW-0548">Nucleotidyltransferase</keyword>
<evidence type="ECO:0000256" key="7">
    <source>
        <dbReference type="ARBA" id="ARBA00022833"/>
    </source>
</evidence>
<dbReference type="EMBL" id="MH795132">
    <property type="protein sequence ID" value="AYO28645.1"/>
    <property type="molecule type" value="Genomic_DNA"/>
</dbReference>
<evidence type="ECO:0000313" key="12">
    <source>
        <dbReference type="EMBL" id="AYO28645.1"/>
    </source>
</evidence>
<name>A0A3G2R082_9STRA</name>
<evidence type="ECO:0000256" key="8">
    <source>
        <dbReference type="ARBA" id="ARBA00023163"/>
    </source>
</evidence>
<dbReference type="InterPro" id="IPR038120">
    <property type="entry name" value="Rpb1_funnel_sf"/>
</dbReference>
<keyword evidence="8" id="KW-0804">Transcription</keyword>
<dbReference type="EC" id="2.7.7.6" evidence="2"/>
<evidence type="ECO:0000259" key="11">
    <source>
        <dbReference type="Pfam" id="PF05000"/>
    </source>
</evidence>
<evidence type="ECO:0000256" key="6">
    <source>
        <dbReference type="ARBA" id="ARBA00022723"/>
    </source>
</evidence>
<dbReference type="InterPro" id="IPR045867">
    <property type="entry name" value="DNA-dir_RpoC_beta_prime"/>
</dbReference>
<organism evidence="12">
    <name type="scientific">Neotessella volvocina</name>
    <dbReference type="NCBI Taxonomy" id="52559"/>
    <lineage>
        <taxon>Eukaryota</taxon>
        <taxon>Sar</taxon>
        <taxon>Stramenopiles</taxon>
        <taxon>Ochrophyta</taxon>
        <taxon>Synurophyceae</taxon>
        <taxon>Synurales</taxon>
        <taxon>Neotessellaceae</taxon>
        <taxon>Neotessella</taxon>
    </lineage>
</organism>
<dbReference type="Pfam" id="PF04998">
    <property type="entry name" value="RNA_pol_Rpb1_5"/>
    <property type="match status" value="2"/>
</dbReference>
<dbReference type="Gene3D" id="1.10.150.390">
    <property type="match status" value="1"/>
</dbReference>
<comment type="catalytic activity">
    <reaction evidence="9">
        <text>RNA(n) + a ribonucleoside 5'-triphosphate = RNA(n+1) + diphosphate</text>
        <dbReference type="Rhea" id="RHEA:21248"/>
        <dbReference type="Rhea" id="RHEA-COMP:14527"/>
        <dbReference type="Rhea" id="RHEA-COMP:17342"/>
        <dbReference type="ChEBI" id="CHEBI:33019"/>
        <dbReference type="ChEBI" id="CHEBI:61557"/>
        <dbReference type="ChEBI" id="CHEBI:140395"/>
        <dbReference type="EC" id="2.7.7.6"/>
    </reaction>
</comment>
<keyword evidence="7" id="KW-0862">Zinc</keyword>
<dbReference type="Pfam" id="PF05000">
    <property type="entry name" value="RNA_pol_Rpb1_4"/>
    <property type="match status" value="1"/>
</dbReference>